<protein>
    <submittedName>
        <fullName evidence="1">Uncharacterized protein</fullName>
    </submittedName>
</protein>
<accession>A0A0F9C2G3</accession>
<dbReference type="AlphaFoldDB" id="A0A0F9C2G3"/>
<dbReference type="EMBL" id="LAZR01038098">
    <property type="protein sequence ID" value="KKL20442.1"/>
    <property type="molecule type" value="Genomic_DNA"/>
</dbReference>
<name>A0A0F9C2G3_9ZZZZ</name>
<gene>
    <name evidence="1" type="ORF">LCGC14_2455400</name>
</gene>
<sequence length="62" mass="7122">MTKQANRALLDYLIQEQQDDDAENKTEESVVFISLSPHHKSYEFGGKPTLFDALEAQEEYDS</sequence>
<comment type="caution">
    <text evidence="1">The sequence shown here is derived from an EMBL/GenBank/DDBJ whole genome shotgun (WGS) entry which is preliminary data.</text>
</comment>
<organism evidence="1">
    <name type="scientific">marine sediment metagenome</name>
    <dbReference type="NCBI Taxonomy" id="412755"/>
    <lineage>
        <taxon>unclassified sequences</taxon>
        <taxon>metagenomes</taxon>
        <taxon>ecological metagenomes</taxon>
    </lineage>
</organism>
<proteinExistence type="predicted"/>
<reference evidence="1" key="1">
    <citation type="journal article" date="2015" name="Nature">
        <title>Complex archaea that bridge the gap between prokaryotes and eukaryotes.</title>
        <authorList>
            <person name="Spang A."/>
            <person name="Saw J.H."/>
            <person name="Jorgensen S.L."/>
            <person name="Zaremba-Niedzwiedzka K."/>
            <person name="Martijn J."/>
            <person name="Lind A.E."/>
            <person name="van Eijk R."/>
            <person name="Schleper C."/>
            <person name="Guy L."/>
            <person name="Ettema T.J."/>
        </authorList>
    </citation>
    <scope>NUCLEOTIDE SEQUENCE</scope>
</reference>
<evidence type="ECO:0000313" key="1">
    <source>
        <dbReference type="EMBL" id="KKL20442.1"/>
    </source>
</evidence>